<dbReference type="InterPro" id="IPR003797">
    <property type="entry name" value="DegV"/>
</dbReference>
<organism evidence="2 3">
    <name type="scientific">Sinomonas terrae</name>
    <dbReference type="NCBI Taxonomy" id="2908838"/>
    <lineage>
        <taxon>Bacteria</taxon>
        <taxon>Bacillati</taxon>
        <taxon>Actinomycetota</taxon>
        <taxon>Actinomycetes</taxon>
        <taxon>Micrococcales</taxon>
        <taxon>Micrococcaceae</taxon>
        <taxon>Sinomonas</taxon>
    </lineage>
</organism>
<dbReference type="InterPro" id="IPR043168">
    <property type="entry name" value="DegV_C"/>
</dbReference>
<dbReference type="Pfam" id="PF02645">
    <property type="entry name" value="DegV"/>
    <property type="match status" value="1"/>
</dbReference>
<evidence type="ECO:0000313" key="2">
    <source>
        <dbReference type="EMBL" id="MCH6470297.1"/>
    </source>
</evidence>
<dbReference type="PROSITE" id="PS51482">
    <property type="entry name" value="DEGV"/>
    <property type="match status" value="1"/>
</dbReference>
<reference evidence="2 3" key="1">
    <citation type="submission" date="2022-03" db="EMBL/GenBank/DDBJ databases">
        <title>Sinomonas sp. isolated from a soil.</title>
        <authorList>
            <person name="Han J."/>
            <person name="Kim D.-U."/>
        </authorList>
    </citation>
    <scope>NUCLEOTIDE SEQUENCE [LARGE SCALE GENOMIC DNA]</scope>
    <source>
        <strain evidence="2 3">5-5</strain>
    </source>
</reference>
<dbReference type="RefSeq" id="WP_241053800.1">
    <property type="nucleotide sequence ID" value="NZ_JAKZBV010000001.1"/>
</dbReference>
<dbReference type="PANTHER" id="PTHR33434:SF2">
    <property type="entry name" value="FATTY ACID-BINDING PROTEIN TM_1468"/>
    <property type="match status" value="1"/>
</dbReference>
<dbReference type="Gene3D" id="3.30.1180.10">
    <property type="match status" value="1"/>
</dbReference>
<dbReference type="PANTHER" id="PTHR33434">
    <property type="entry name" value="DEGV DOMAIN-CONTAINING PROTEIN DR_1986-RELATED"/>
    <property type="match status" value="1"/>
</dbReference>
<evidence type="ECO:0000256" key="1">
    <source>
        <dbReference type="ARBA" id="ARBA00023121"/>
    </source>
</evidence>
<dbReference type="Proteomes" id="UP001202922">
    <property type="component" value="Unassembled WGS sequence"/>
</dbReference>
<dbReference type="InterPro" id="IPR050270">
    <property type="entry name" value="DegV_domain_contain"/>
</dbReference>
<evidence type="ECO:0000313" key="3">
    <source>
        <dbReference type="Proteomes" id="UP001202922"/>
    </source>
</evidence>
<dbReference type="SUPFAM" id="SSF82549">
    <property type="entry name" value="DAK1/DegV-like"/>
    <property type="match status" value="1"/>
</dbReference>
<name>A0ABS9U1B1_9MICC</name>
<dbReference type="NCBIfam" id="TIGR00762">
    <property type="entry name" value="DegV"/>
    <property type="match status" value="1"/>
</dbReference>
<dbReference type="Gene3D" id="3.40.50.10170">
    <property type="match status" value="1"/>
</dbReference>
<proteinExistence type="predicted"/>
<keyword evidence="3" id="KW-1185">Reference proteome</keyword>
<protein>
    <submittedName>
        <fullName evidence="2">DegV family protein</fullName>
    </submittedName>
</protein>
<accession>A0ABS9U1B1</accession>
<dbReference type="EMBL" id="JAKZBV010000001">
    <property type="protein sequence ID" value="MCH6470297.1"/>
    <property type="molecule type" value="Genomic_DNA"/>
</dbReference>
<keyword evidence="1" id="KW-0446">Lipid-binding</keyword>
<sequence length="336" mass="35899">MTERAPAPWWLSDRFLRERLGRLRLSVLRPASAPRVRTAVVTDSACGLPREWLAAAEAEPWFEAVPLSVMAGDEIYPDGPEAEAALGIALAAGRSVKTSRPAPGVFEQAYRRLEAEGFEAIISIHLSGALSGTADTARLAAERVSVPVEILDTRTAALAQGFAVQAAFLAASTGQDPKGVTSAARETLDGAEVRFFLPSLEQLRRGGRIGAAASWVGTVLSIRPLLAVQDGKIVPIERIRTSARALPRLRELSMADARRRVNPRLAVHYFGNRSEAEDLAHELVDELDAQSDSSVKDAEVVVTPLPAVLAAHTGLGVLAIVVTGRLRDISEAAEAQ</sequence>
<gene>
    <name evidence="2" type="ORF">L0M17_09960</name>
</gene>
<comment type="caution">
    <text evidence="2">The sequence shown here is derived from an EMBL/GenBank/DDBJ whole genome shotgun (WGS) entry which is preliminary data.</text>
</comment>